<feature type="domain" description="Cation-transporting P-type ATPase N-terminal" evidence="17">
    <location>
        <begin position="2"/>
        <end position="76"/>
    </location>
</feature>
<name>A0AAI8PXL5_ENTFC</name>
<keyword evidence="7" id="KW-0479">Metal-binding</keyword>
<evidence type="ECO:0000256" key="9">
    <source>
        <dbReference type="ARBA" id="ARBA00022837"/>
    </source>
</evidence>
<dbReference type="FunFam" id="3.40.50.1000:FF:000001">
    <property type="entry name" value="Phospholipid-transporting ATPase IC"/>
    <property type="match status" value="1"/>
</dbReference>
<dbReference type="SFLD" id="SFLDG00002">
    <property type="entry name" value="C1.7:_P-type_atpase_like"/>
    <property type="match status" value="1"/>
</dbReference>
<keyword evidence="5" id="KW-0406">Ion transport</keyword>
<protein>
    <recommendedName>
        <fullName evidence="3">P-type Ca(2+) transporter</fullName>
        <ecNumber evidence="3">7.2.2.10</ecNumber>
    </recommendedName>
</protein>
<evidence type="ECO:0000256" key="3">
    <source>
        <dbReference type="ARBA" id="ARBA00012790"/>
    </source>
</evidence>
<dbReference type="AlphaFoldDB" id="A0AAI8PXL5"/>
<comment type="similarity">
    <text evidence="2">Belongs to the cation transport ATPase (P-type) (TC 3.A.3) family. Type IIA subfamily.</text>
</comment>
<evidence type="ECO:0000256" key="12">
    <source>
        <dbReference type="ARBA" id="ARBA00022989"/>
    </source>
</evidence>
<dbReference type="SFLD" id="SFLDS00003">
    <property type="entry name" value="Haloacid_Dehalogenase"/>
    <property type="match status" value="1"/>
</dbReference>
<gene>
    <name evidence="18" type="ORF">D9Z05_01150</name>
</gene>
<keyword evidence="13 16" id="KW-0472">Membrane</keyword>
<dbReference type="EMBL" id="CP033041">
    <property type="protein sequence ID" value="AYM71960.1"/>
    <property type="molecule type" value="Genomic_DNA"/>
</dbReference>
<accession>A0AAI8PXL5</accession>
<dbReference type="GO" id="GO:0046872">
    <property type="term" value="F:metal ion binding"/>
    <property type="evidence" value="ECO:0007669"/>
    <property type="project" value="UniProtKB-KW"/>
</dbReference>
<dbReference type="InterPro" id="IPR023214">
    <property type="entry name" value="HAD_sf"/>
</dbReference>
<dbReference type="SUPFAM" id="SSF81660">
    <property type="entry name" value="Metal cation-transporting ATPase, ATP-binding domain N"/>
    <property type="match status" value="1"/>
</dbReference>
<keyword evidence="8" id="KW-0547">Nucleotide-binding</keyword>
<organism evidence="18 19">
    <name type="scientific">Enterococcus faecium</name>
    <name type="common">Streptococcus faecium</name>
    <dbReference type="NCBI Taxonomy" id="1352"/>
    <lineage>
        <taxon>Bacteria</taxon>
        <taxon>Bacillati</taxon>
        <taxon>Bacillota</taxon>
        <taxon>Bacilli</taxon>
        <taxon>Lactobacillales</taxon>
        <taxon>Enterococcaceae</taxon>
        <taxon>Enterococcus</taxon>
    </lineage>
</organism>
<dbReference type="SFLD" id="SFLDF00027">
    <property type="entry name" value="p-type_atpase"/>
    <property type="match status" value="1"/>
</dbReference>
<dbReference type="CDD" id="cd02089">
    <property type="entry name" value="P-type_ATPase_Ca_prok"/>
    <property type="match status" value="1"/>
</dbReference>
<keyword evidence="12 16" id="KW-1133">Transmembrane helix</keyword>
<evidence type="ECO:0000256" key="2">
    <source>
        <dbReference type="ARBA" id="ARBA00005675"/>
    </source>
</evidence>
<dbReference type="PRINTS" id="PR00119">
    <property type="entry name" value="CATATPASE"/>
</dbReference>
<dbReference type="Gene3D" id="3.40.1110.10">
    <property type="entry name" value="Calcium-transporting ATPase, cytoplasmic domain N"/>
    <property type="match status" value="1"/>
</dbReference>
<dbReference type="PANTHER" id="PTHR43294:SF21">
    <property type="entry name" value="CATION TRANSPORTING ATPASE"/>
    <property type="match status" value="1"/>
</dbReference>
<proteinExistence type="inferred from homology"/>
<dbReference type="InterPro" id="IPR004014">
    <property type="entry name" value="ATPase_P-typ_cation-transptr_N"/>
</dbReference>
<keyword evidence="4" id="KW-1003">Cell membrane</keyword>
<keyword evidence="9" id="KW-0106">Calcium</keyword>
<dbReference type="Gene3D" id="3.40.50.1000">
    <property type="entry name" value="HAD superfamily/HAD-like"/>
    <property type="match status" value="1"/>
</dbReference>
<dbReference type="InterPro" id="IPR059000">
    <property type="entry name" value="ATPase_P-type_domA"/>
</dbReference>
<reference evidence="18 19" key="1">
    <citation type="submission" date="2018-10" db="EMBL/GenBank/DDBJ databases">
        <title>Escaping from acidified nitrite in gastric host defense: Transcriptomic basis for resistance to free nitrous acid in Enterococcus faecalis.</title>
        <authorList>
            <person name="Yu Z."/>
            <person name="Shi D."/>
            <person name="Liu W."/>
            <person name="Meng F."/>
        </authorList>
    </citation>
    <scope>NUCLEOTIDE SEQUENCE [LARGE SCALE GENOMIC DNA]</scope>
    <source>
        <strain evidence="18 19">JE1</strain>
    </source>
</reference>
<dbReference type="Proteomes" id="UP000275747">
    <property type="component" value="Chromosome"/>
</dbReference>
<feature type="transmembrane region" description="Helical" evidence="16">
    <location>
        <begin position="251"/>
        <end position="269"/>
    </location>
</feature>
<evidence type="ECO:0000256" key="1">
    <source>
        <dbReference type="ARBA" id="ARBA00004651"/>
    </source>
</evidence>
<feature type="transmembrane region" description="Helical" evidence="16">
    <location>
        <begin position="775"/>
        <end position="794"/>
    </location>
</feature>
<dbReference type="GO" id="GO:0140352">
    <property type="term" value="P:export from cell"/>
    <property type="evidence" value="ECO:0007669"/>
    <property type="project" value="UniProtKB-ARBA"/>
</dbReference>
<feature type="transmembrane region" description="Helical" evidence="16">
    <location>
        <begin position="83"/>
        <end position="102"/>
    </location>
</feature>
<evidence type="ECO:0000256" key="15">
    <source>
        <dbReference type="SAM" id="MobiDB-lite"/>
    </source>
</evidence>
<dbReference type="PROSITE" id="PS00154">
    <property type="entry name" value="ATPASE_E1_E2"/>
    <property type="match status" value="1"/>
</dbReference>
<dbReference type="InterPro" id="IPR023298">
    <property type="entry name" value="ATPase_P-typ_TM_dom_sf"/>
</dbReference>
<evidence type="ECO:0000313" key="18">
    <source>
        <dbReference type="EMBL" id="AYM71960.1"/>
    </source>
</evidence>
<dbReference type="NCBIfam" id="TIGR01494">
    <property type="entry name" value="ATPase_P-type"/>
    <property type="match status" value="2"/>
</dbReference>
<dbReference type="Pfam" id="PF13246">
    <property type="entry name" value="Cation_ATPase"/>
    <property type="match status" value="1"/>
</dbReference>
<comment type="catalytic activity">
    <reaction evidence="14">
        <text>Ca(2+)(in) + ATP + H2O = Ca(2+)(out) + ADP + phosphate + H(+)</text>
        <dbReference type="Rhea" id="RHEA:18105"/>
        <dbReference type="ChEBI" id="CHEBI:15377"/>
        <dbReference type="ChEBI" id="CHEBI:15378"/>
        <dbReference type="ChEBI" id="CHEBI:29108"/>
        <dbReference type="ChEBI" id="CHEBI:30616"/>
        <dbReference type="ChEBI" id="CHEBI:43474"/>
        <dbReference type="ChEBI" id="CHEBI:456216"/>
        <dbReference type="EC" id="7.2.2.10"/>
    </reaction>
</comment>
<evidence type="ECO:0000256" key="16">
    <source>
        <dbReference type="SAM" id="Phobius"/>
    </source>
</evidence>
<dbReference type="GO" id="GO:0016887">
    <property type="term" value="F:ATP hydrolysis activity"/>
    <property type="evidence" value="ECO:0007669"/>
    <property type="project" value="InterPro"/>
</dbReference>
<evidence type="ECO:0000256" key="14">
    <source>
        <dbReference type="ARBA" id="ARBA00048694"/>
    </source>
</evidence>
<dbReference type="Pfam" id="PF00689">
    <property type="entry name" value="Cation_ATPase_C"/>
    <property type="match status" value="1"/>
</dbReference>
<keyword evidence="10" id="KW-0067">ATP-binding</keyword>
<dbReference type="PANTHER" id="PTHR43294">
    <property type="entry name" value="SODIUM/POTASSIUM-TRANSPORTING ATPASE SUBUNIT ALPHA"/>
    <property type="match status" value="1"/>
</dbReference>
<evidence type="ECO:0000256" key="10">
    <source>
        <dbReference type="ARBA" id="ARBA00022840"/>
    </source>
</evidence>
<dbReference type="RefSeq" id="WP_002374241.1">
    <property type="nucleotide sequence ID" value="NZ_CABGQB010000002.1"/>
</dbReference>
<keyword evidence="5" id="KW-0813">Transport</keyword>
<dbReference type="InterPro" id="IPR036412">
    <property type="entry name" value="HAD-like_sf"/>
</dbReference>
<dbReference type="InterPro" id="IPR023299">
    <property type="entry name" value="ATPase_P-typ_cyto_dom_N"/>
</dbReference>
<dbReference type="InterPro" id="IPR006068">
    <property type="entry name" value="ATPase_P-typ_cation-transptr_C"/>
</dbReference>
<evidence type="ECO:0000256" key="8">
    <source>
        <dbReference type="ARBA" id="ARBA00022741"/>
    </source>
</evidence>
<dbReference type="GO" id="GO:0005388">
    <property type="term" value="F:P-type calcium transporter activity"/>
    <property type="evidence" value="ECO:0007669"/>
    <property type="project" value="UniProtKB-EC"/>
</dbReference>
<evidence type="ECO:0000256" key="11">
    <source>
        <dbReference type="ARBA" id="ARBA00022967"/>
    </source>
</evidence>
<dbReference type="FunFam" id="3.40.50.1000:FF:000028">
    <property type="entry name" value="Calcium-transporting P-type ATPase, putative"/>
    <property type="match status" value="1"/>
</dbReference>
<comment type="subcellular location">
    <subcellularLocation>
        <location evidence="1">Cell membrane</location>
        <topology evidence="1">Multi-pass membrane protein</topology>
    </subcellularLocation>
</comment>
<feature type="transmembrane region" description="Helical" evidence="16">
    <location>
        <begin position="745"/>
        <end position="763"/>
    </location>
</feature>
<dbReference type="Gene3D" id="2.70.150.10">
    <property type="entry name" value="Calcium-transporting ATPase, cytoplasmic transduction domain A"/>
    <property type="match status" value="1"/>
</dbReference>
<evidence type="ECO:0000256" key="4">
    <source>
        <dbReference type="ARBA" id="ARBA00022475"/>
    </source>
</evidence>
<feature type="transmembrane region" description="Helical" evidence="16">
    <location>
        <begin position="815"/>
        <end position="835"/>
    </location>
</feature>
<feature type="transmembrane region" description="Helical" evidence="16">
    <location>
        <begin position="281"/>
        <end position="304"/>
    </location>
</feature>
<evidence type="ECO:0000256" key="6">
    <source>
        <dbReference type="ARBA" id="ARBA00022692"/>
    </source>
</evidence>
<dbReference type="GO" id="GO:0005524">
    <property type="term" value="F:ATP binding"/>
    <property type="evidence" value="ECO:0007669"/>
    <property type="project" value="UniProtKB-KW"/>
</dbReference>
<keyword evidence="11" id="KW-1278">Translocase</keyword>
<dbReference type="SUPFAM" id="SSF81665">
    <property type="entry name" value="Calcium ATPase, transmembrane domain M"/>
    <property type="match status" value="1"/>
</dbReference>
<dbReference type="InterPro" id="IPR018303">
    <property type="entry name" value="ATPase_P-typ_P_site"/>
</dbReference>
<dbReference type="EC" id="7.2.2.10" evidence="3"/>
<dbReference type="SUPFAM" id="SSF81653">
    <property type="entry name" value="Calcium ATPase, transduction domain A"/>
    <property type="match status" value="1"/>
</dbReference>
<evidence type="ECO:0000256" key="5">
    <source>
        <dbReference type="ARBA" id="ARBA00022568"/>
    </source>
</evidence>
<feature type="transmembrane region" description="Helical" evidence="16">
    <location>
        <begin position="56"/>
        <end position="77"/>
    </location>
</feature>
<dbReference type="Pfam" id="PF00690">
    <property type="entry name" value="Cation_ATPase_N"/>
    <property type="match status" value="1"/>
</dbReference>
<dbReference type="InterPro" id="IPR050510">
    <property type="entry name" value="Cation_transp_ATPase_P-type"/>
</dbReference>
<dbReference type="Pfam" id="PF00122">
    <property type="entry name" value="E1-E2_ATPase"/>
    <property type="match status" value="1"/>
</dbReference>
<keyword evidence="6 16" id="KW-0812">Transmembrane</keyword>
<dbReference type="SMART" id="SM00831">
    <property type="entry name" value="Cation_ATPase_N"/>
    <property type="match status" value="1"/>
</dbReference>
<keyword evidence="5" id="KW-0109">Calcium transport</keyword>
<dbReference type="InterPro" id="IPR008250">
    <property type="entry name" value="ATPase_P-typ_transduc_dom_A_sf"/>
</dbReference>
<feature type="region of interest" description="Disordered" evidence="15">
    <location>
        <begin position="15"/>
        <end position="36"/>
    </location>
</feature>
<evidence type="ECO:0000256" key="7">
    <source>
        <dbReference type="ARBA" id="ARBA00022723"/>
    </source>
</evidence>
<evidence type="ECO:0000259" key="17">
    <source>
        <dbReference type="SMART" id="SM00831"/>
    </source>
</evidence>
<dbReference type="PRINTS" id="PR00120">
    <property type="entry name" value="HATPASE"/>
</dbReference>
<feature type="transmembrane region" description="Helical" evidence="16">
    <location>
        <begin position="847"/>
        <end position="867"/>
    </location>
</feature>
<dbReference type="Gene3D" id="1.20.1110.10">
    <property type="entry name" value="Calcium-transporting ATPase, transmembrane domain"/>
    <property type="match status" value="1"/>
</dbReference>
<evidence type="ECO:0000313" key="19">
    <source>
        <dbReference type="Proteomes" id="UP000275747"/>
    </source>
</evidence>
<feature type="transmembrane region" description="Helical" evidence="16">
    <location>
        <begin position="697"/>
        <end position="715"/>
    </location>
</feature>
<dbReference type="InterPro" id="IPR044492">
    <property type="entry name" value="P_typ_ATPase_HD_dom"/>
</dbReference>
<dbReference type="GO" id="GO:0005886">
    <property type="term" value="C:plasma membrane"/>
    <property type="evidence" value="ECO:0007669"/>
    <property type="project" value="UniProtKB-SubCell"/>
</dbReference>
<feature type="transmembrane region" description="Helical" evidence="16">
    <location>
        <begin position="669"/>
        <end position="691"/>
    </location>
</feature>
<dbReference type="FunFam" id="2.70.150.10:FF:000016">
    <property type="entry name" value="Calcium-transporting P-type ATPase putative"/>
    <property type="match status" value="1"/>
</dbReference>
<dbReference type="InterPro" id="IPR001757">
    <property type="entry name" value="P_typ_ATPase"/>
</dbReference>
<evidence type="ECO:0000256" key="13">
    <source>
        <dbReference type="ARBA" id="ARBA00023136"/>
    </source>
</evidence>
<dbReference type="SUPFAM" id="SSF56784">
    <property type="entry name" value="HAD-like"/>
    <property type="match status" value="1"/>
</dbReference>
<sequence>MEEYKQTIEEVKKVTEADPDTGLSSQEVDERRKKQGLNKFDEAPKESMIKKFFRSLSDFTTIILLIAAVISFYTAFATEHGDLFEGLLIIAIVVINSVLAIVQEGNAEKALESLQDMNKQTATVIRDGKVTTVESEQLVVGDILVLESGDAISADARLIEASQLRVEESALTGESEAVEKDAAFVAKEDESLGDQLNMVFKGCTVAAGRGKAIVTAIGMATEMGKIADLLNENTMQKTPLQVRLNQLGKRISMIALAAAALVFVIGELQGEPLLEMFMTSISLAVAAVPETLTVIVTLTLAYGVQKMARKHAIIRQLPAVETLGTANVICSDKTGTLTQNEMRVRRVWSKEDEVTNIEDSMTNSAMEILKMAALCTDVTVEQEDDELVIKGNPTEAAIVRAVEENYHTKAELEEKYPRVNELPFDSERKMMTTVHQMGEKYISITKGAFDVLAPRFSSGDVEQAAIVNDRFGKRALRVIAVGYATYDEEPQDISSEALEKDLRLIGLIGMIDPPRPESKGAIKRAKKAGIKTVMITGDHVVTASAIAKELGILNDPSEALSGSELHQLSDEELDARVKALSVYARVTPEDKIRIVKSWQRTGAVVAMTGDGVNDAPALKASNVGCAMGITGTDVAQSAADMILTDDNFATIVDAVSQGRSVYQNIRKAINFLLSCNISEIFIVLIAMLLGWGAPFTAVQLLFVNVVADGLPGFALGREPAEHGIMDQPPIPKNEGIFARGLLQKIAINAGVFTIVTLFGYYLGSYVDTISPWVDASQHVGQTVAFLILAYSSILHVFNVRSSQSIFKVNLATNKALVEMALLALAITTAVALLPFTQELFGLVHISLNHWFLVGILSIVPIAVNELIKFHRLPEAEEEEE</sequence>